<reference evidence="8" key="2">
    <citation type="submission" date="2007-04" db="EMBL/GenBank/DDBJ databases">
        <title>Complete genome sequence of the nitrogen-fixing bacterium Azorhizobium caulinodans ORS571.</title>
        <authorList>
            <person name="Lee K.B."/>
            <person name="Backer P.D."/>
            <person name="Aono T."/>
            <person name="Liu C.T."/>
            <person name="Suzuki S."/>
            <person name="Suzuki T."/>
            <person name="Kaneko T."/>
            <person name="Yamada M."/>
            <person name="Tabata S."/>
            <person name="Kupfer D.M."/>
            <person name="Najar F.Z."/>
            <person name="Wiley G.B."/>
            <person name="Roe B."/>
            <person name="Binnewies T."/>
            <person name="Ussery D."/>
            <person name="Vereecke D."/>
            <person name="Gevers D."/>
            <person name="Holsters M."/>
            <person name="Oyaizu H."/>
        </authorList>
    </citation>
    <scope>NUCLEOTIDE SEQUENCE [LARGE SCALE GENOMIC DNA]</scope>
    <source>
        <strain evidence="8">ATCC 43989 / DSM 5975 / JCM 20966 / LMG 6465 / NBRC 14845 / NCIMB 13405 / ORS 571</strain>
    </source>
</reference>
<dbReference type="AlphaFoldDB" id="A8HUT1"/>
<evidence type="ECO:0000313" key="8">
    <source>
        <dbReference type="Proteomes" id="UP000000270"/>
    </source>
</evidence>
<feature type="transmembrane region" description="Helical" evidence="5">
    <location>
        <begin position="120"/>
        <end position="142"/>
    </location>
</feature>
<dbReference type="KEGG" id="azc:AZC_0979"/>
<evidence type="ECO:0000313" key="7">
    <source>
        <dbReference type="EMBL" id="BAF86977.1"/>
    </source>
</evidence>
<reference evidence="7 8" key="5">
    <citation type="journal article" date="2010" name="Appl. Environ. Microbiol.">
        <title>phrR-like gene praR of Azorhizobium caulinodans ORS571 is essential for symbiosis with Sesbania rostrata and is involved in expression of reb genes.</title>
        <authorList>
            <person name="Akiba N."/>
            <person name="Aono T."/>
            <person name="Toyazaki H."/>
            <person name="Sato S."/>
            <person name="Oyaizu H."/>
        </authorList>
    </citation>
    <scope>NUCLEOTIDE SEQUENCE [LARGE SCALE GENOMIC DNA]</scope>
    <source>
        <strain evidence="8">ATCC 43989 / DSM 5975 / JCM 20966 / LMG 6465 / NBRC 14845 / NCIMB 13405 / ORS 571</strain>
    </source>
</reference>
<sequence length="293" mass="33242">MSGIPEGSQSRFMSLFQISSLLAPLSPSDPALGWKGLAWDFAALYGLVIAGILVVLVTVGTFFEVMNARHPERRIQKNRINKRKWQELAHAPGSIAIIAFCFSGGLFAQAQGWTISPLPLTWWSGPLMLAISVVLYDAWFYWIHRLLHWKPLYRFHALHHKSVAPTVWTNHHESLMEGLLNQAFYLILPFILPIPWQMLVLQKLYDQASGMLGHAGFEHFASPAGRTPFPFASTVFHDQHHGHFKYNYGHTFSWWDRLMGTLHPRYDATLESFEPAHMQAPTAQGETKAAKAE</sequence>
<dbReference type="Proteomes" id="UP000000270">
    <property type="component" value="Chromosome"/>
</dbReference>
<dbReference type="EMBL" id="AP009384">
    <property type="protein sequence ID" value="BAF86977.1"/>
    <property type="molecule type" value="Genomic_DNA"/>
</dbReference>
<evidence type="ECO:0000256" key="5">
    <source>
        <dbReference type="SAM" id="Phobius"/>
    </source>
</evidence>
<reference evidence="7 8" key="1">
    <citation type="journal article" date="2007" name="Appl. Environ. Microbiol.">
        <title>Rhizobial factors required for stem nodule maturation and maintenance in Sesbania rostrata-Azorhizobium caulinodans ORS571 symbiosis.</title>
        <authorList>
            <person name="Suzuki S."/>
            <person name="Aono T."/>
            <person name="Lee KB."/>
            <person name="Suzuki T."/>
            <person name="Liu CT."/>
            <person name="Miwa H."/>
            <person name="Wakao S."/>
            <person name="Iki T."/>
            <person name="Oyaizu H."/>
        </authorList>
    </citation>
    <scope>NUCLEOTIDE SEQUENCE [LARGE SCALE GENOMIC DNA]</scope>
    <source>
        <strain evidence="8">ATCC 43989 / DSM 5975 / JCM 20966 / LMG 6465 / NBRC 14845 / NCIMB 13405 / ORS 571</strain>
    </source>
</reference>
<evidence type="ECO:0000259" key="6">
    <source>
        <dbReference type="Pfam" id="PF04116"/>
    </source>
</evidence>
<keyword evidence="4 5" id="KW-0472">Membrane</keyword>
<dbReference type="HOGENOM" id="CLU_047036_6_1_5"/>
<evidence type="ECO:0000256" key="4">
    <source>
        <dbReference type="ARBA" id="ARBA00023136"/>
    </source>
</evidence>
<evidence type="ECO:0000256" key="2">
    <source>
        <dbReference type="ARBA" id="ARBA00022692"/>
    </source>
</evidence>
<reference evidence="7 8" key="6">
    <citation type="journal article" date="2011" name="Appl. Environ. Microbiol.">
        <title>Involvement of the azorhizobial chromosome partition gene (parA) in the onset of bacteroid differentiation during Sesbania rostrata stem nodule development.</title>
        <authorList>
            <person name="Liu CT."/>
            <person name="Lee KB."/>
            <person name="Wang YS."/>
            <person name="Peng MH."/>
            <person name="Lee KT."/>
            <person name="Suzuki S."/>
            <person name="Suzuki T."/>
            <person name="Oyaizu H."/>
        </authorList>
    </citation>
    <scope>NUCLEOTIDE SEQUENCE [LARGE SCALE GENOMIC DNA]</scope>
    <source>
        <strain evidence="8">ATCC 43989 / DSM 5975 / JCM 20966 / LMG 6465 / NBRC 14845 / NCIMB 13405 / ORS 571</strain>
    </source>
</reference>
<dbReference type="GO" id="GO:0016020">
    <property type="term" value="C:membrane"/>
    <property type="evidence" value="ECO:0007669"/>
    <property type="project" value="UniProtKB-SubCell"/>
</dbReference>
<dbReference type="GO" id="GO:0008610">
    <property type="term" value="P:lipid biosynthetic process"/>
    <property type="evidence" value="ECO:0007669"/>
    <property type="project" value="InterPro"/>
</dbReference>
<dbReference type="PANTHER" id="PTHR11863">
    <property type="entry name" value="STEROL DESATURASE"/>
    <property type="match status" value="1"/>
</dbReference>
<dbReference type="eggNOG" id="COG3000">
    <property type="taxonomic scope" value="Bacteria"/>
</dbReference>
<evidence type="ECO:0000256" key="1">
    <source>
        <dbReference type="ARBA" id="ARBA00004370"/>
    </source>
</evidence>
<name>A8HUT1_AZOC5</name>
<dbReference type="Pfam" id="PF04116">
    <property type="entry name" value="FA_hydroxylase"/>
    <property type="match status" value="1"/>
</dbReference>
<dbReference type="InterPro" id="IPR050307">
    <property type="entry name" value="Sterol_Desaturase_Related"/>
</dbReference>
<dbReference type="GO" id="GO:0005506">
    <property type="term" value="F:iron ion binding"/>
    <property type="evidence" value="ECO:0007669"/>
    <property type="project" value="InterPro"/>
</dbReference>
<dbReference type="GO" id="GO:0016491">
    <property type="term" value="F:oxidoreductase activity"/>
    <property type="evidence" value="ECO:0007669"/>
    <property type="project" value="InterPro"/>
</dbReference>
<proteinExistence type="predicted"/>
<reference evidence="7 8" key="3">
    <citation type="journal article" date="2008" name="BMC Genomics">
        <title>The genome of the versatile nitrogen fixer Azorhizobium caulinodans ORS571.</title>
        <authorList>
            <person name="Lee KB."/>
            <person name="Backer P.D."/>
            <person name="Aono T."/>
            <person name="Liu CT."/>
            <person name="Suzuki S."/>
            <person name="Suzuki T."/>
            <person name="Kaneko T."/>
            <person name="Yamada M."/>
            <person name="Tabata S."/>
            <person name="Kupfer D.M."/>
            <person name="Najar F.Z."/>
            <person name="Wiley G.B."/>
            <person name="Roe B."/>
            <person name="Binnewies T.T."/>
            <person name="Ussery D.W."/>
            <person name="D'Haeze W."/>
            <person name="Herder J.D."/>
            <person name="Gevers D."/>
            <person name="Vereecke D."/>
            <person name="Holsters M."/>
            <person name="Oyaizu H."/>
        </authorList>
    </citation>
    <scope>NUCLEOTIDE SEQUENCE [LARGE SCALE GENOMIC DNA]</scope>
    <source>
        <strain evidence="8">ATCC 43989 / DSM 5975 / JCM 20966 / LMG 6465 / NBRC 14845 / NCIMB 13405 / ORS 571</strain>
    </source>
</reference>
<evidence type="ECO:0000256" key="3">
    <source>
        <dbReference type="ARBA" id="ARBA00022989"/>
    </source>
</evidence>
<keyword evidence="2 5" id="KW-0812">Transmembrane</keyword>
<gene>
    <name evidence="7" type="ordered locus">AZC_0979</name>
</gene>
<reference evidence="7 8" key="4">
    <citation type="journal article" date="2009" name="Appl. Environ. Microbiol.">
        <title>Comparative genome-wide transcriptional profiling of Azorhizobium caulinodans ORS571 grown under free-living and symbiotic conditions.</title>
        <authorList>
            <person name="Tsukada S."/>
            <person name="Aono T."/>
            <person name="Akiba N."/>
            <person name="Lee KB."/>
            <person name="Liu CT."/>
            <person name="Toyazaki H."/>
            <person name="Oyaizu H."/>
        </authorList>
    </citation>
    <scope>NUCLEOTIDE SEQUENCE [LARGE SCALE GENOMIC DNA]</scope>
    <source>
        <strain evidence="8">ATCC 43989 / DSM 5975 / JCM 20966 / LMG 6465 / NBRC 14845 / NCIMB 13405 / ORS 571</strain>
    </source>
</reference>
<comment type="subcellular location">
    <subcellularLocation>
        <location evidence="1">Membrane</location>
    </subcellularLocation>
</comment>
<dbReference type="STRING" id="438753.AZC_0979"/>
<feature type="domain" description="Fatty acid hydroxylase" evidence="6">
    <location>
        <begin position="130"/>
        <end position="261"/>
    </location>
</feature>
<feature type="transmembrane region" description="Helical" evidence="5">
    <location>
        <begin position="43"/>
        <end position="67"/>
    </location>
</feature>
<organism evidence="7 8">
    <name type="scientific">Azorhizobium caulinodans (strain ATCC 43989 / DSM 5975 / JCM 20966 / LMG 6465 / NBRC 14845 / NCIMB 13405 / ORS 571)</name>
    <dbReference type="NCBI Taxonomy" id="438753"/>
    <lineage>
        <taxon>Bacteria</taxon>
        <taxon>Pseudomonadati</taxon>
        <taxon>Pseudomonadota</taxon>
        <taxon>Alphaproteobacteria</taxon>
        <taxon>Hyphomicrobiales</taxon>
        <taxon>Xanthobacteraceae</taxon>
        <taxon>Azorhizobium</taxon>
    </lineage>
</organism>
<keyword evidence="3 5" id="KW-1133">Transmembrane helix</keyword>
<dbReference type="InterPro" id="IPR006694">
    <property type="entry name" value="Fatty_acid_hydroxylase"/>
</dbReference>
<keyword evidence="8" id="KW-1185">Reference proteome</keyword>
<protein>
    <submittedName>
        <fullName evidence="7">Sterol desaturase family protein</fullName>
    </submittedName>
</protein>
<feature type="transmembrane region" description="Helical" evidence="5">
    <location>
        <begin position="88"/>
        <end position="108"/>
    </location>
</feature>
<accession>A8HUT1</accession>